<evidence type="ECO:0000259" key="7">
    <source>
        <dbReference type="Pfam" id="PF03600"/>
    </source>
</evidence>
<gene>
    <name evidence="8" type="ORF">EGI31_06735</name>
</gene>
<feature type="transmembrane region" description="Helical" evidence="6">
    <location>
        <begin position="229"/>
        <end position="247"/>
    </location>
</feature>
<evidence type="ECO:0000256" key="2">
    <source>
        <dbReference type="ARBA" id="ARBA00022448"/>
    </source>
</evidence>
<evidence type="ECO:0000256" key="4">
    <source>
        <dbReference type="ARBA" id="ARBA00022989"/>
    </source>
</evidence>
<comment type="caution">
    <text evidence="8">The sequence shown here is derived from an EMBL/GenBank/DDBJ whole genome shotgun (WGS) entry which is preliminary data.</text>
</comment>
<feature type="transmembrane region" description="Helical" evidence="6">
    <location>
        <begin position="103"/>
        <end position="126"/>
    </location>
</feature>
<dbReference type="EMBL" id="RJUF01000012">
    <property type="protein sequence ID" value="MCP9762646.1"/>
    <property type="molecule type" value="Genomic_DNA"/>
</dbReference>
<dbReference type="GO" id="GO:0015137">
    <property type="term" value="F:citrate transmembrane transporter activity"/>
    <property type="evidence" value="ECO:0007669"/>
    <property type="project" value="InterPro"/>
</dbReference>
<dbReference type="Proteomes" id="UP001204144">
    <property type="component" value="Unassembled WGS sequence"/>
</dbReference>
<evidence type="ECO:0000256" key="6">
    <source>
        <dbReference type="SAM" id="Phobius"/>
    </source>
</evidence>
<dbReference type="NCBIfam" id="TIGR00784">
    <property type="entry name" value="citMHS"/>
    <property type="match status" value="1"/>
</dbReference>
<evidence type="ECO:0000256" key="1">
    <source>
        <dbReference type="ARBA" id="ARBA00004141"/>
    </source>
</evidence>
<dbReference type="InterPro" id="IPR014738">
    <property type="entry name" value="Citrate_transporter"/>
</dbReference>
<keyword evidence="5 6" id="KW-0472">Membrane</keyword>
<feature type="transmembrane region" description="Helical" evidence="6">
    <location>
        <begin position="281"/>
        <end position="301"/>
    </location>
</feature>
<feature type="transmembrane region" description="Helical" evidence="6">
    <location>
        <begin position="29"/>
        <end position="51"/>
    </location>
</feature>
<comment type="subcellular location">
    <subcellularLocation>
        <location evidence="1">Membrane</location>
        <topology evidence="1">Multi-pass membrane protein</topology>
    </subcellularLocation>
</comment>
<keyword evidence="3 6" id="KW-0812">Transmembrane</keyword>
<keyword evidence="9" id="KW-1185">Reference proteome</keyword>
<keyword evidence="2" id="KW-0813">Transport</keyword>
<sequence length="432" mass="46517">MLAILGFLTISLFLTLVISKKLSVLLALIIIPVFFAIIGGFEPQAIGEMIVTGIKQVAPTGILLIFAVLYFALMIDAGLFDPIISGIIHLAKGDPLKITLGTAFLTMIVHLDGDGTATFMITISALLPIYKRLGINKLILPCIVALSAGVMHLVPWSGTMARALQVMQTDAAGLLVPVLPSMAVGILWVLGVSWWLGKNERKRLGIIALDYKHADELTDAQKLTRRPKLIVLNAILTISLIGCLVMALLPPSALFIIGFSVAMLINYPSQAEQKKRLQEHASNVFFVSVMIFAAGVFSGILTGTKMIDAMAQALVTLIPAEHAGYLPALVGVTSMPLSFVFTPDAYYFGVLPVLKEAAIHYSINPIEIGRAAILGQMTVGFPLSPLTASTFVLVGLSEVELSEHQKFTFKWAFMTTFLMTLTAIITGAIQLL</sequence>
<evidence type="ECO:0000256" key="5">
    <source>
        <dbReference type="ARBA" id="ARBA00023136"/>
    </source>
</evidence>
<dbReference type="Pfam" id="PF03600">
    <property type="entry name" value="CitMHS"/>
    <property type="match status" value="1"/>
</dbReference>
<dbReference type="InterPro" id="IPR004680">
    <property type="entry name" value="Cit_transptr-like_dom"/>
</dbReference>
<feature type="transmembrane region" description="Helical" evidence="6">
    <location>
        <begin position="411"/>
        <end position="431"/>
    </location>
</feature>
<dbReference type="RefSeq" id="WP_255036417.1">
    <property type="nucleotide sequence ID" value="NZ_RJUF01000012.1"/>
</dbReference>
<evidence type="ECO:0000256" key="3">
    <source>
        <dbReference type="ARBA" id="ARBA00022692"/>
    </source>
</evidence>
<feature type="domain" description="Citrate transporter-like" evidence="7">
    <location>
        <begin position="15"/>
        <end position="375"/>
    </location>
</feature>
<feature type="transmembrane region" description="Helical" evidence="6">
    <location>
        <begin position="63"/>
        <end position="91"/>
    </location>
</feature>
<dbReference type="GO" id="GO:0016020">
    <property type="term" value="C:membrane"/>
    <property type="evidence" value="ECO:0007669"/>
    <property type="project" value="UniProtKB-SubCell"/>
</dbReference>
<organism evidence="8 9">
    <name type="scientific">Lacihabitans soyangensis</name>
    <dbReference type="NCBI Taxonomy" id="869394"/>
    <lineage>
        <taxon>Bacteria</taxon>
        <taxon>Pseudomonadati</taxon>
        <taxon>Bacteroidota</taxon>
        <taxon>Cytophagia</taxon>
        <taxon>Cytophagales</taxon>
        <taxon>Leadbetterellaceae</taxon>
        <taxon>Lacihabitans</taxon>
    </lineage>
</organism>
<dbReference type="AlphaFoldDB" id="A0AAE3H2A2"/>
<feature type="transmembrane region" description="Helical" evidence="6">
    <location>
        <begin position="174"/>
        <end position="196"/>
    </location>
</feature>
<protein>
    <submittedName>
        <fullName evidence="8">Citrate transporter</fullName>
    </submittedName>
</protein>
<reference evidence="8 9" key="1">
    <citation type="submission" date="2018-11" db="EMBL/GenBank/DDBJ databases">
        <title>Novel bacteria species description.</title>
        <authorList>
            <person name="Han J.-H."/>
        </authorList>
    </citation>
    <scope>NUCLEOTIDE SEQUENCE [LARGE SCALE GENOMIC DNA]</scope>
    <source>
        <strain evidence="8 9">KCTC23259</strain>
    </source>
</reference>
<proteinExistence type="predicted"/>
<feature type="transmembrane region" description="Helical" evidence="6">
    <location>
        <begin position="138"/>
        <end position="154"/>
    </location>
</feature>
<evidence type="ECO:0000313" key="8">
    <source>
        <dbReference type="EMBL" id="MCP9762646.1"/>
    </source>
</evidence>
<feature type="transmembrane region" description="Helical" evidence="6">
    <location>
        <begin position="253"/>
        <end position="269"/>
    </location>
</feature>
<name>A0AAE3H2A2_9BACT</name>
<feature type="transmembrane region" description="Helical" evidence="6">
    <location>
        <begin position="379"/>
        <end position="399"/>
    </location>
</feature>
<accession>A0AAE3H2A2</accession>
<evidence type="ECO:0000313" key="9">
    <source>
        <dbReference type="Proteomes" id="UP001204144"/>
    </source>
</evidence>
<keyword evidence="4 6" id="KW-1133">Transmembrane helix</keyword>